<dbReference type="Pfam" id="PF01764">
    <property type="entry name" value="Lipase_3"/>
    <property type="match status" value="1"/>
</dbReference>
<evidence type="ECO:0000313" key="7">
    <source>
        <dbReference type="EMBL" id="KAK7043868.1"/>
    </source>
</evidence>
<evidence type="ECO:0000256" key="5">
    <source>
        <dbReference type="SAM" id="MobiDB-lite"/>
    </source>
</evidence>
<comment type="catalytic activity">
    <reaction evidence="3">
        <text>a diacylglycerol + H2O = a monoacylglycerol + a fatty acid + H(+)</text>
        <dbReference type="Rhea" id="RHEA:32731"/>
        <dbReference type="ChEBI" id="CHEBI:15377"/>
        <dbReference type="ChEBI" id="CHEBI:15378"/>
        <dbReference type="ChEBI" id="CHEBI:17408"/>
        <dbReference type="ChEBI" id="CHEBI:18035"/>
        <dbReference type="ChEBI" id="CHEBI:28868"/>
    </reaction>
</comment>
<dbReference type="Gene3D" id="3.80.10.10">
    <property type="entry name" value="Ribonuclease Inhibitor"/>
    <property type="match status" value="1"/>
</dbReference>
<dbReference type="CDD" id="cd00519">
    <property type="entry name" value="Lipase_3"/>
    <property type="match status" value="1"/>
</dbReference>
<dbReference type="PANTHER" id="PTHR45856:SF25">
    <property type="entry name" value="FUNGAL LIPASE-LIKE DOMAIN-CONTAINING PROTEIN"/>
    <property type="match status" value="1"/>
</dbReference>
<dbReference type="GO" id="GO:0006629">
    <property type="term" value="P:lipid metabolic process"/>
    <property type="evidence" value="ECO:0007669"/>
    <property type="project" value="InterPro"/>
</dbReference>
<gene>
    <name evidence="7" type="ORF">VNI00_008034</name>
</gene>
<sequence length="771" mass="85949">MSSNSLPLVDPQNPLYCPSIPATVYLSQLRVSKSYTRTQDFPRKRSRVQGHSRSSNTFIRMLSTLGKENEIEKEEKEENYCVDFGTPKKTAPAKRPRTRAQTKLQLQKSPKITKKIFPSLFPADNPNPLHMQTNVLKVSTPAIPLKTHTISLWDLSGSPDSFESDSDTSPVSILPPGLGIVRETRMVTPAQDKTKQDSKHSPAGLKSRKRKLESMFPDLFRNSSDPKKLKLTPSEPPIDEDSLSTTGWIRSLDLNTHRTPVPSVPVDVKEDRIKMLEDVLYGPPIGTDTPKGCCVLLDRLNEMLPGIRLRERLDEAKGHQGVVDFLGVQGLLNERVMEMFRTSEVKRLILGCSLKDEGGLNLGADGVFRVLGKPNSFLFVSELSFAGARIRDRDLMHIVMLPKLKKLCLDETGVGDEAIYHLTALSSLLTHLSLAHNPRISDESMPALILLAKLQLLSLVGTGIGMPGLRKLATAIDKEGRVVDVEIPGSCEAYVGDLENNARYLLYPQPPLITSPLLCARLSIGALKRNLEAHFSVATQQTQALAPYSLDQAKQPKQTAEVNEMLTKEEMRERLEGILRMREVDLLVWGMDTYRPNVIYRVVSLHVAFRVITSRQLEKKWVPGWTRSRDSCSREQFSNPLLEIQGYVARDDEKKEFVVAFRGRWDSVALEIYAILGACLRSHSTAEIEDSTVLTNSTKSDYSGYKIVTTGHSLGGALSTLCAMALQQQHKEAGVRNYTYGSPRVGNKLWAEFVSSVLSERAFRVVNAHDG</sequence>
<comment type="similarity">
    <text evidence="2">Belongs to the AB hydrolase superfamily. Lipase family. Class 3 subfamily.</text>
</comment>
<dbReference type="EMBL" id="JAYKXP010000027">
    <property type="protein sequence ID" value="KAK7043868.1"/>
    <property type="molecule type" value="Genomic_DNA"/>
</dbReference>
<dbReference type="PANTHER" id="PTHR45856">
    <property type="entry name" value="ALPHA/BETA-HYDROLASES SUPERFAMILY PROTEIN"/>
    <property type="match status" value="1"/>
</dbReference>
<name>A0AAW0CY54_9AGAR</name>
<evidence type="ECO:0000256" key="2">
    <source>
        <dbReference type="ARBA" id="ARBA00043996"/>
    </source>
</evidence>
<feature type="region of interest" description="Disordered" evidence="5">
    <location>
        <begin position="187"/>
        <end position="243"/>
    </location>
</feature>
<dbReference type="InterPro" id="IPR029058">
    <property type="entry name" value="AB_hydrolase_fold"/>
</dbReference>
<evidence type="ECO:0000259" key="6">
    <source>
        <dbReference type="Pfam" id="PF01764"/>
    </source>
</evidence>
<organism evidence="7 8">
    <name type="scientific">Paramarasmius palmivorus</name>
    <dbReference type="NCBI Taxonomy" id="297713"/>
    <lineage>
        <taxon>Eukaryota</taxon>
        <taxon>Fungi</taxon>
        <taxon>Dikarya</taxon>
        <taxon>Basidiomycota</taxon>
        <taxon>Agaricomycotina</taxon>
        <taxon>Agaricomycetes</taxon>
        <taxon>Agaricomycetidae</taxon>
        <taxon>Agaricales</taxon>
        <taxon>Marasmiineae</taxon>
        <taxon>Marasmiaceae</taxon>
        <taxon>Paramarasmius</taxon>
    </lineage>
</organism>
<comment type="caution">
    <text evidence="7">The sequence shown here is derived from an EMBL/GenBank/DDBJ whole genome shotgun (WGS) entry which is preliminary data.</text>
</comment>
<evidence type="ECO:0000256" key="1">
    <source>
        <dbReference type="ARBA" id="ARBA00023157"/>
    </source>
</evidence>
<dbReference type="Gene3D" id="3.40.50.1820">
    <property type="entry name" value="alpha/beta hydrolase"/>
    <property type="match status" value="1"/>
</dbReference>
<dbReference type="AlphaFoldDB" id="A0AAW0CY54"/>
<comment type="catalytic activity">
    <reaction evidence="4">
        <text>a monoacylglycerol + H2O = glycerol + a fatty acid + H(+)</text>
        <dbReference type="Rhea" id="RHEA:15245"/>
        <dbReference type="ChEBI" id="CHEBI:15377"/>
        <dbReference type="ChEBI" id="CHEBI:15378"/>
        <dbReference type="ChEBI" id="CHEBI:17408"/>
        <dbReference type="ChEBI" id="CHEBI:17754"/>
        <dbReference type="ChEBI" id="CHEBI:28868"/>
    </reaction>
</comment>
<keyword evidence="8" id="KW-1185">Reference proteome</keyword>
<dbReference type="InterPro" id="IPR051218">
    <property type="entry name" value="Sec_MonoDiacylglyc_Lipase"/>
</dbReference>
<dbReference type="InterPro" id="IPR002921">
    <property type="entry name" value="Fungal_lipase-type"/>
</dbReference>
<dbReference type="Proteomes" id="UP001383192">
    <property type="component" value="Unassembled WGS sequence"/>
</dbReference>
<feature type="domain" description="Fungal lipase-type" evidence="6">
    <location>
        <begin position="695"/>
        <end position="770"/>
    </location>
</feature>
<evidence type="ECO:0000256" key="4">
    <source>
        <dbReference type="ARBA" id="ARBA00048461"/>
    </source>
</evidence>
<dbReference type="SUPFAM" id="SSF52047">
    <property type="entry name" value="RNI-like"/>
    <property type="match status" value="1"/>
</dbReference>
<keyword evidence="1" id="KW-1015">Disulfide bond</keyword>
<evidence type="ECO:0000256" key="3">
    <source>
        <dbReference type="ARBA" id="ARBA00047591"/>
    </source>
</evidence>
<reference evidence="7 8" key="1">
    <citation type="submission" date="2024-01" db="EMBL/GenBank/DDBJ databases">
        <title>A draft genome for a cacao thread blight-causing isolate of Paramarasmius palmivorus.</title>
        <authorList>
            <person name="Baruah I.K."/>
            <person name="Bukari Y."/>
            <person name="Amoako-Attah I."/>
            <person name="Meinhardt L.W."/>
            <person name="Bailey B.A."/>
            <person name="Cohen S.P."/>
        </authorList>
    </citation>
    <scope>NUCLEOTIDE SEQUENCE [LARGE SCALE GENOMIC DNA]</scope>
    <source>
        <strain evidence="7 8">GH-12</strain>
    </source>
</reference>
<dbReference type="SUPFAM" id="SSF53474">
    <property type="entry name" value="alpha/beta-Hydrolases"/>
    <property type="match status" value="1"/>
</dbReference>
<protein>
    <recommendedName>
        <fullName evidence="6">Fungal lipase-type domain-containing protein</fullName>
    </recommendedName>
</protein>
<dbReference type="InterPro" id="IPR032675">
    <property type="entry name" value="LRR_dom_sf"/>
</dbReference>
<evidence type="ECO:0000313" key="8">
    <source>
        <dbReference type="Proteomes" id="UP001383192"/>
    </source>
</evidence>
<accession>A0AAW0CY54</accession>
<proteinExistence type="inferred from homology"/>